<dbReference type="GeneID" id="4705890"/>
<dbReference type="Proteomes" id="UP000006701">
    <property type="component" value="Unassembled WGS sequence"/>
</dbReference>
<evidence type="ECO:0000313" key="2">
    <source>
        <dbReference type="EMBL" id="EAW12243.1"/>
    </source>
</evidence>
<protein>
    <submittedName>
        <fullName evidence="2">Uncharacterized protein</fullName>
    </submittedName>
</protein>
<dbReference type="VEuPathDB" id="FungiDB:ACLA_062060"/>
<evidence type="ECO:0000313" key="3">
    <source>
        <dbReference type="Proteomes" id="UP000006701"/>
    </source>
</evidence>
<dbReference type="HOGENOM" id="CLU_3124684_0_0_1"/>
<name>A1CCI6_ASPCL</name>
<organism evidence="2 3">
    <name type="scientific">Aspergillus clavatus (strain ATCC 1007 / CBS 513.65 / DSM 816 / NCTC 3887 / NRRL 1 / QM 1276 / 107)</name>
    <dbReference type="NCBI Taxonomy" id="344612"/>
    <lineage>
        <taxon>Eukaryota</taxon>
        <taxon>Fungi</taxon>
        <taxon>Dikarya</taxon>
        <taxon>Ascomycota</taxon>
        <taxon>Pezizomycotina</taxon>
        <taxon>Eurotiomycetes</taxon>
        <taxon>Eurotiomycetidae</taxon>
        <taxon>Eurotiales</taxon>
        <taxon>Aspergillaceae</taxon>
        <taxon>Aspergillus</taxon>
        <taxon>Aspergillus subgen. Fumigati</taxon>
    </lineage>
</organism>
<gene>
    <name evidence="2" type="ORF">ACLA_062060</name>
</gene>
<feature type="region of interest" description="Disordered" evidence="1">
    <location>
        <begin position="1"/>
        <end position="29"/>
    </location>
</feature>
<dbReference type="EMBL" id="DS027050">
    <property type="protein sequence ID" value="EAW12243.1"/>
    <property type="molecule type" value="Genomic_DNA"/>
</dbReference>
<evidence type="ECO:0000256" key="1">
    <source>
        <dbReference type="SAM" id="MobiDB-lite"/>
    </source>
</evidence>
<keyword evidence="3" id="KW-1185">Reference proteome</keyword>
<feature type="compositionally biased region" description="Polar residues" evidence="1">
    <location>
        <begin position="1"/>
        <end position="17"/>
    </location>
</feature>
<accession>A1CCI6</accession>
<reference evidence="2 3" key="1">
    <citation type="journal article" date="2008" name="PLoS Genet.">
        <title>Genomic islands in the pathogenic filamentous fungus Aspergillus fumigatus.</title>
        <authorList>
            <person name="Fedorova N.D."/>
            <person name="Khaldi N."/>
            <person name="Joardar V.S."/>
            <person name="Maiti R."/>
            <person name="Amedeo P."/>
            <person name="Anderson M.J."/>
            <person name="Crabtree J."/>
            <person name="Silva J.C."/>
            <person name="Badger J.H."/>
            <person name="Albarraq A."/>
            <person name="Angiuoli S."/>
            <person name="Bussey H."/>
            <person name="Bowyer P."/>
            <person name="Cotty P.J."/>
            <person name="Dyer P.S."/>
            <person name="Egan A."/>
            <person name="Galens K."/>
            <person name="Fraser-Liggett C.M."/>
            <person name="Haas B.J."/>
            <person name="Inman J.M."/>
            <person name="Kent R."/>
            <person name="Lemieux S."/>
            <person name="Malavazi I."/>
            <person name="Orvis J."/>
            <person name="Roemer T."/>
            <person name="Ronning C.M."/>
            <person name="Sundaram J.P."/>
            <person name="Sutton G."/>
            <person name="Turner G."/>
            <person name="Venter J.C."/>
            <person name="White O.R."/>
            <person name="Whitty B.R."/>
            <person name="Youngman P."/>
            <person name="Wolfe K.H."/>
            <person name="Goldman G.H."/>
            <person name="Wortman J.R."/>
            <person name="Jiang B."/>
            <person name="Denning D.W."/>
            <person name="Nierman W.C."/>
        </authorList>
    </citation>
    <scope>NUCLEOTIDE SEQUENCE [LARGE SCALE GENOMIC DNA]</scope>
    <source>
        <strain evidence="3">ATCC 1007 / CBS 513.65 / DSM 816 / NCTC 3887 / NRRL 1</strain>
    </source>
</reference>
<proteinExistence type="predicted"/>
<dbReference type="KEGG" id="act:ACLA_062060"/>
<dbReference type="AlphaFoldDB" id="A1CCI6"/>
<dbReference type="RefSeq" id="XP_001273669.1">
    <property type="nucleotide sequence ID" value="XM_001273668.1"/>
</dbReference>
<sequence length="50" mass="5829">MSEYSKQNDNPPPSDQDSQLDGDEPAEWGKIWSQTYARSIEWQLQEWGSI</sequence>